<dbReference type="GO" id="GO:0004497">
    <property type="term" value="F:monooxygenase activity"/>
    <property type="evidence" value="ECO:0007669"/>
    <property type="project" value="UniProtKB-KW"/>
</dbReference>
<dbReference type="Pfam" id="PF00296">
    <property type="entry name" value="Bac_luciferase"/>
    <property type="match status" value="1"/>
</dbReference>
<dbReference type="Proteomes" id="UP000028488">
    <property type="component" value="Chromosome"/>
</dbReference>
<dbReference type="RefSeq" id="WP_128641022.1">
    <property type="nucleotide sequence ID" value="NZ_CP008947.1"/>
</dbReference>
<protein>
    <submittedName>
        <fullName evidence="4">Luciferase</fullName>
    </submittedName>
</protein>
<accession>A0A076EXV2</accession>
<dbReference type="AlphaFoldDB" id="A0A076EXV2"/>
<organism evidence="4 5">
    <name type="scientific">Rhodococcus opacus</name>
    <name type="common">Nocardia opaca</name>
    <dbReference type="NCBI Taxonomy" id="37919"/>
    <lineage>
        <taxon>Bacteria</taxon>
        <taxon>Bacillati</taxon>
        <taxon>Actinomycetota</taxon>
        <taxon>Actinomycetes</taxon>
        <taxon>Mycobacteriales</taxon>
        <taxon>Nocardiaceae</taxon>
        <taxon>Rhodococcus</taxon>
    </lineage>
</organism>
<dbReference type="InterPro" id="IPR036661">
    <property type="entry name" value="Luciferase-like_sf"/>
</dbReference>
<dbReference type="SUPFAM" id="SSF51679">
    <property type="entry name" value="Bacterial luciferase-like"/>
    <property type="match status" value="1"/>
</dbReference>
<name>A0A076EXV2_RHOOP</name>
<evidence type="ECO:0000256" key="1">
    <source>
        <dbReference type="ARBA" id="ARBA00023002"/>
    </source>
</evidence>
<reference evidence="4 5" key="1">
    <citation type="submission" date="2014-07" db="EMBL/GenBank/DDBJ databases">
        <title>Genome Sequence of Rhodococcus opacus Strain R7, a Biodegrader of Mono- and Polycyclic Aromatic Hydrocarbons.</title>
        <authorList>
            <person name="Di Gennaro P."/>
            <person name="Zampolli J."/>
            <person name="Presti I."/>
            <person name="Cappelletti M."/>
            <person name="D'Ursi P."/>
            <person name="Orro A."/>
            <person name="Mezzelani A."/>
            <person name="Milanesi L."/>
        </authorList>
    </citation>
    <scope>NUCLEOTIDE SEQUENCE [LARGE SCALE GENOMIC DNA]</scope>
    <source>
        <strain evidence="4 5">R7</strain>
    </source>
</reference>
<dbReference type="InterPro" id="IPR011251">
    <property type="entry name" value="Luciferase-like_dom"/>
</dbReference>
<dbReference type="Gene3D" id="3.20.20.30">
    <property type="entry name" value="Luciferase-like domain"/>
    <property type="match status" value="1"/>
</dbReference>
<dbReference type="InterPro" id="IPR050766">
    <property type="entry name" value="Bact_Lucif_Oxidored"/>
</dbReference>
<keyword evidence="1" id="KW-0560">Oxidoreductase</keyword>
<evidence type="ECO:0000259" key="3">
    <source>
        <dbReference type="Pfam" id="PF00296"/>
    </source>
</evidence>
<dbReference type="PANTHER" id="PTHR30137">
    <property type="entry name" value="LUCIFERASE-LIKE MONOOXYGENASE"/>
    <property type="match status" value="1"/>
</dbReference>
<dbReference type="EMBL" id="CP008947">
    <property type="protein sequence ID" value="AII08184.1"/>
    <property type="molecule type" value="Genomic_DNA"/>
</dbReference>
<dbReference type="PANTHER" id="PTHR30137:SF8">
    <property type="entry name" value="BLR5498 PROTEIN"/>
    <property type="match status" value="1"/>
</dbReference>
<evidence type="ECO:0000313" key="4">
    <source>
        <dbReference type="EMBL" id="AII08184.1"/>
    </source>
</evidence>
<evidence type="ECO:0000256" key="2">
    <source>
        <dbReference type="ARBA" id="ARBA00023033"/>
    </source>
</evidence>
<evidence type="ECO:0000313" key="5">
    <source>
        <dbReference type="Proteomes" id="UP000028488"/>
    </source>
</evidence>
<proteinExistence type="predicted"/>
<dbReference type="GO" id="GO:0016705">
    <property type="term" value="F:oxidoreductase activity, acting on paired donors, with incorporation or reduction of molecular oxygen"/>
    <property type="evidence" value="ECO:0007669"/>
    <property type="project" value="InterPro"/>
</dbReference>
<feature type="domain" description="Luciferase-like" evidence="3">
    <location>
        <begin position="11"/>
        <end position="342"/>
    </location>
</feature>
<keyword evidence="2" id="KW-0503">Monooxygenase</keyword>
<sequence>MKIDLLYALTNRSGELSWHEVLEATRRHAVTADELGFDRIWLGEHHFDTDGTDASPNPIMLATDLAARTNRIRFGMAAVSLTLWHPLRVAEDLALLDHFSEGRLDVAFGRGILPIEVMNLNPAANRWNGSDNSRAIFEENLEIVRRIWTEDLFSWSGERYTFPEPRTKFIHSPGAPMPEGWVDEQGYLKAFGMTPQPFQQPMPPLFAVTESVEGFRGAAQKGLKPITWYPTGQVLRNLLDLYRAEKAAVTGATPDLGEDVGVLRLCYVAETDEQARRVTEASVVEFFEFVCRVRGIGVWLDADEDPEDPRFKEMDPFDLLMERDHLMIGSAASVTEKMMRLTRSHGIQNWLLQMGFPGVAHDEVDRSLELFAAEVMPEVRKLDSTLAAAQ</sequence>
<dbReference type="GO" id="GO:0005829">
    <property type="term" value="C:cytosol"/>
    <property type="evidence" value="ECO:0007669"/>
    <property type="project" value="TreeGrafter"/>
</dbReference>
<gene>
    <name evidence="4" type="ORF">EP51_27605</name>
</gene>
<dbReference type="eggNOG" id="COG2141">
    <property type="taxonomic scope" value="Bacteria"/>
</dbReference>